<protein>
    <submittedName>
        <fullName evidence="1">Uncharacterized protein</fullName>
    </submittedName>
</protein>
<dbReference type="EMBL" id="NBIV01000141">
    <property type="protein sequence ID" value="PXF43012.1"/>
    <property type="molecule type" value="Genomic_DNA"/>
</dbReference>
<dbReference type="Proteomes" id="UP000247409">
    <property type="component" value="Unassembled WGS sequence"/>
</dbReference>
<organism evidence="1 2">
    <name type="scientific">Gracilariopsis chorda</name>
    <dbReference type="NCBI Taxonomy" id="448386"/>
    <lineage>
        <taxon>Eukaryota</taxon>
        <taxon>Rhodophyta</taxon>
        <taxon>Florideophyceae</taxon>
        <taxon>Rhodymeniophycidae</taxon>
        <taxon>Gracilariales</taxon>
        <taxon>Gracilariaceae</taxon>
        <taxon>Gracilariopsis</taxon>
    </lineage>
</organism>
<keyword evidence="2" id="KW-1185">Reference proteome</keyword>
<sequence length="52" mass="6083">MMVSKDVDVNENVIGWNQQHIDTAEEVDLAEFQHEEVAEDSQVKMINWPHDM</sequence>
<dbReference type="AlphaFoldDB" id="A0A2V3ILP3"/>
<evidence type="ECO:0000313" key="1">
    <source>
        <dbReference type="EMBL" id="PXF43012.1"/>
    </source>
</evidence>
<accession>A0A2V3ILP3</accession>
<name>A0A2V3ILP3_9FLOR</name>
<evidence type="ECO:0000313" key="2">
    <source>
        <dbReference type="Proteomes" id="UP000247409"/>
    </source>
</evidence>
<gene>
    <name evidence="1" type="ORF">BWQ96_07260</name>
</gene>
<proteinExistence type="predicted"/>
<comment type="caution">
    <text evidence="1">The sequence shown here is derived from an EMBL/GenBank/DDBJ whole genome shotgun (WGS) entry which is preliminary data.</text>
</comment>
<reference evidence="1 2" key="1">
    <citation type="journal article" date="2018" name="Mol. Biol. Evol.">
        <title>Analysis of the draft genome of the red seaweed Gracilariopsis chorda provides insights into genome size evolution in Rhodophyta.</title>
        <authorList>
            <person name="Lee J."/>
            <person name="Yang E.C."/>
            <person name="Graf L."/>
            <person name="Yang J.H."/>
            <person name="Qiu H."/>
            <person name="Zel Zion U."/>
            <person name="Chan C.X."/>
            <person name="Stephens T.G."/>
            <person name="Weber A.P.M."/>
            <person name="Boo G.H."/>
            <person name="Boo S.M."/>
            <person name="Kim K.M."/>
            <person name="Shin Y."/>
            <person name="Jung M."/>
            <person name="Lee S.J."/>
            <person name="Yim H.S."/>
            <person name="Lee J.H."/>
            <person name="Bhattacharya D."/>
            <person name="Yoon H.S."/>
        </authorList>
    </citation>
    <scope>NUCLEOTIDE SEQUENCE [LARGE SCALE GENOMIC DNA]</scope>
    <source>
        <strain evidence="1 2">SKKU-2015</strain>
        <tissue evidence="1">Whole body</tissue>
    </source>
</reference>